<protein>
    <recommendedName>
        <fullName evidence="2">Protein kinase domain-containing protein</fullName>
    </recommendedName>
</protein>
<evidence type="ECO:0000259" key="2">
    <source>
        <dbReference type="PROSITE" id="PS50011"/>
    </source>
</evidence>
<dbReference type="PANTHER" id="PTHR43173">
    <property type="entry name" value="ABC1 FAMILY PROTEIN"/>
    <property type="match status" value="1"/>
</dbReference>
<dbReference type="GO" id="GO:0004672">
    <property type="term" value="F:protein kinase activity"/>
    <property type="evidence" value="ECO:0007669"/>
    <property type="project" value="InterPro"/>
</dbReference>
<dbReference type="GO" id="GO:0055088">
    <property type="term" value="P:lipid homeostasis"/>
    <property type="evidence" value="ECO:0007669"/>
    <property type="project" value="TreeGrafter"/>
</dbReference>
<dbReference type="PROSITE" id="PS50011">
    <property type="entry name" value="PROTEIN_KINASE_DOM"/>
    <property type="match status" value="1"/>
</dbReference>
<keyword evidence="4" id="KW-1185">Reference proteome</keyword>
<comment type="similarity">
    <text evidence="1">Belongs to the protein kinase superfamily. ADCK protein kinase family.</text>
</comment>
<dbReference type="GO" id="GO:0005524">
    <property type="term" value="F:ATP binding"/>
    <property type="evidence" value="ECO:0007669"/>
    <property type="project" value="InterPro"/>
</dbReference>
<name>A0A9D4L8R5_DREPO</name>
<dbReference type="SMART" id="SM00220">
    <property type="entry name" value="S_TKc"/>
    <property type="match status" value="1"/>
</dbReference>
<dbReference type="InterPro" id="IPR000719">
    <property type="entry name" value="Prot_kinase_dom"/>
</dbReference>
<dbReference type="CDD" id="cd13969">
    <property type="entry name" value="ADCK1-like"/>
    <property type="match status" value="1"/>
</dbReference>
<dbReference type="InterPro" id="IPR004147">
    <property type="entry name" value="ABC1_dom"/>
</dbReference>
<dbReference type="InterPro" id="IPR051130">
    <property type="entry name" value="Mito_struct-func_regulator"/>
</dbReference>
<dbReference type="GO" id="GO:0007005">
    <property type="term" value="P:mitochondrion organization"/>
    <property type="evidence" value="ECO:0007669"/>
    <property type="project" value="TreeGrafter"/>
</dbReference>
<dbReference type="Pfam" id="PF03109">
    <property type="entry name" value="ABC1"/>
    <property type="match status" value="1"/>
</dbReference>
<sequence length="527" mass="60309">MFSLRTMLPRKVKQVLKYGTLAGATLGAGYVVKNNDWEISTIGAVRFGRAALTVARVVVDYKWSLRNLEPGTEQYLKLKSEVHTRSAEHLRNLCFVNGGAFIKVGQHLATLDYLLPQEYVQTMKVLHSNAPQSPVEDLMKVFEEDIGKKVEDVFEYFSPEPLGTASLAQVHRARTKDGRDLAVKIQHPKVKAHSYVDIKTMEFLIRQVHWVFPDFQYVWLAEETRRNLPKELDFVREGEHCERVAKMFEHFKFLKVPRVHWELTSGRVLTMEYCEGGQVNDREYMTRHGINVNDVASKLGKLYSEMIFVNGYVHCDPHPGNVLVNKTSAGTQIVLLDHGLYQTLTDDFRINYCKLWISLIHADLKGIEKYSNNLNVGKLYPLFACMLTARSWENVTGGIDKKPVTEAENQELSDNAGMYMIQISEVLNSIPRQMLLIMKTNDVLRGIESILHSRASASSFINMSRCCIRAMGQHKLKHSSGFVKAFKTRLYTQWLLLKVDLYSLYLWISSSYLMKLMKRNSVPVTAS</sequence>
<organism evidence="3 4">
    <name type="scientific">Dreissena polymorpha</name>
    <name type="common">Zebra mussel</name>
    <name type="synonym">Mytilus polymorpha</name>
    <dbReference type="NCBI Taxonomy" id="45954"/>
    <lineage>
        <taxon>Eukaryota</taxon>
        <taxon>Metazoa</taxon>
        <taxon>Spiralia</taxon>
        <taxon>Lophotrochozoa</taxon>
        <taxon>Mollusca</taxon>
        <taxon>Bivalvia</taxon>
        <taxon>Autobranchia</taxon>
        <taxon>Heteroconchia</taxon>
        <taxon>Euheterodonta</taxon>
        <taxon>Imparidentia</taxon>
        <taxon>Neoheterodontei</taxon>
        <taxon>Myida</taxon>
        <taxon>Dreissenoidea</taxon>
        <taxon>Dreissenidae</taxon>
        <taxon>Dreissena</taxon>
    </lineage>
</organism>
<evidence type="ECO:0000256" key="1">
    <source>
        <dbReference type="ARBA" id="ARBA00009670"/>
    </source>
</evidence>
<reference evidence="3" key="2">
    <citation type="submission" date="2020-11" db="EMBL/GenBank/DDBJ databases">
        <authorList>
            <person name="McCartney M.A."/>
            <person name="Auch B."/>
            <person name="Kono T."/>
            <person name="Mallez S."/>
            <person name="Becker A."/>
            <person name="Gohl D.M."/>
            <person name="Silverstein K.A.T."/>
            <person name="Koren S."/>
            <person name="Bechman K.B."/>
            <person name="Herman A."/>
            <person name="Abrahante J.E."/>
            <person name="Garbe J."/>
        </authorList>
    </citation>
    <scope>NUCLEOTIDE SEQUENCE</scope>
    <source>
        <strain evidence="3">Duluth1</strain>
        <tissue evidence="3">Whole animal</tissue>
    </source>
</reference>
<feature type="domain" description="Protein kinase" evidence="2">
    <location>
        <begin position="156"/>
        <end position="527"/>
    </location>
</feature>
<gene>
    <name evidence="3" type="ORF">DPMN_096644</name>
</gene>
<dbReference type="GO" id="GO:0005743">
    <property type="term" value="C:mitochondrial inner membrane"/>
    <property type="evidence" value="ECO:0007669"/>
    <property type="project" value="TreeGrafter"/>
</dbReference>
<proteinExistence type="inferred from homology"/>
<dbReference type="AlphaFoldDB" id="A0A9D4L8R5"/>
<reference evidence="3" key="1">
    <citation type="journal article" date="2019" name="bioRxiv">
        <title>The Genome of the Zebra Mussel, Dreissena polymorpha: A Resource for Invasive Species Research.</title>
        <authorList>
            <person name="McCartney M.A."/>
            <person name="Auch B."/>
            <person name="Kono T."/>
            <person name="Mallez S."/>
            <person name="Zhang Y."/>
            <person name="Obille A."/>
            <person name="Becker A."/>
            <person name="Abrahante J.E."/>
            <person name="Garbe J."/>
            <person name="Badalamenti J.P."/>
            <person name="Herman A."/>
            <person name="Mangelson H."/>
            <person name="Liachko I."/>
            <person name="Sullivan S."/>
            <person name="Sone E.D."/>
            <person name="Koren S."/>
            <person name="Silverstein K.A.T."/>
            <person name="Beckman K.B."/>
            <person name="Gohl D.M."/>
        </authorList>
    </citation>
    <scope>NUCLEOTIDE SEQUENCE</scope>
    <source>
        <strain evidence="3">Duluth1</strain>
        <tissue evidence="3">Whole animal</tissue>
    </source>
</reference>
<dbReference type="InterPro" id="IPR045307">
    <property type="entry name" value="ADCK1_dom"/>
</dbReference>
<dbReference type="Proteomes" id="UP000828390">
    <property type="component" value="Unassembled WGS sequence"/>
</dbReference>
<evidence type="ECO:0000313" key="3">
    <source>
        <dbReference type="EMBL" id="KAH3854105.1"/>
    </source>
</evidence>
<dbReference type="Gene3D" id="1.10.510.10">
    <property type="entry name" value="Transferase(Phosphotransferase) domain 1"/>
    <property type="match status" value="1"/>
</dbReference>
<dbReference type="InterPro" id="IPR011009">
    <property type="entry name" value="Kinase-like_dom_sf"/>
</dbReference>
<evidence type="ECO:0000313" key="4">
    <source>
        <dbReference type="Proteomes" id="UP000828390"/>
    </source>
</evidence>
<dbReference type="SUPFAM" id="SSF56112">
    <property type="entry name" value="Protein kinase-like (PK-like)"/>
    <property type="match status" value="1"/>
</dbReference>
<comment type="caution">
    <text evidence="3">The sequence shown here is derived from an EMBL/GenBank/DDBJ whole genome shotgun (WGS) entry which is preliminary data.</text>
</comment>
<dbReference type="EMBL" id="JAIWYP010000003">
    <property type="protein sequence ID" value="KAH3854105.1"/>
    <property type="molecule type" value="Genomic_DNA"/>
</dbReference>
<dbReference type="PANTHER" id="PTHR43173:SF19">
    <property type="entry name" value="AARF DOMAIN-CONTAINING PROTEIN KINASE 1"/>
    <property type="match status" value="1"/>
</dbReference>
<accession>A0A9D4L8R5</accession>